<gene>
    <name evidence="1" type="ORF">CWE25_02375</name>
</gene>
<protein>
    <submittedName>
        <fullName evidence="1">Amidinotransferase</fullName>
    </submittedName>
</protein>
<dbReference type="EMBL" id="PIPV01000001">
    <property type="protein sequence ID" value="RUO58456.1"/>
    <property type="molecule type" value="Genomic_DNA"/>
</dbReference>
<name>A0A432YC68_9GAMM</name>
<evidence type="ECO:0000313" key="2">
    <source>
        <dbReference type="Proteomes" id="UP000287330"/>
    </source>
</evidence>
<keyword evidence="1" id="KW-0808">Transferase</keyword>
<dbReference type="Gene3D" id="3.75.10.10">
    <property type="entry name" value="L-arginine/glycine Amidinotransferase, Chain A"/>
    <property type="match status" value="1"/>
</dbReference>
<comment type="caution">
    <text evidence="1">The sequence shown here is derived from an EMBL/GenBank/DDBJ whole genome shotgun (WGS) entry which is preliminary data.</text>
</comment>
<dbReference type="Pfam" id="PF19420">
    <property type="entry name" value="DDAH_eukar"/>
    <property type="match status" value="1"/>
</dbReference>
<keyword evidence="2" id="KW-1185">Reference proteome</keyword>
<dbReference type="SUPFAM" id="SSF55909">
    <property type="entry name" value="Pentein"/>
    <property type="match status" value="1"/>
</dbReference>
<reference evidence="2" key="1">
    <citation type="journal article" date="2018" name="Front. Microbiol.">
        <title>Genome-Based Analysis Reveals the Taxonomy and Diversity of the Family Idiomarinaceae.</title>
        <authorList>
            <person name="Liu Y."/>
            <person name="Lai Q."/>
            <person name="Shao Z."/>
        </authorList>
    </citation>
    <scope>NUCLEOTIDE SEQUENCE [LARGE SCALE GENOMIC DNA]</scope>
    <source>
        <strain evidence="2">F23</strain>
    </source>
</reference>
<dbReference type="NCBIfam" id="NF046062">
    <property type="entry name" value="citrull_CtlX"/>
    <property type="match status" value="1"/>
</dbReference>
<sequence>MNQACSRVAMVRPHHFRSNEQTAADNRFQRLDPERVDAAVSRYAREEFDAMVAQLNQQGIRVEVFEDTTTDTPDSVFPNNWFTSHADGTLVLYPMHCANRRLERRADIIERLQRDYTISRTLDLTAFESQGLSLEGTGALVFDPLNDDVYAVRSQRMSDVVLKHLADQLGCNPVVIDAHDREGVPIYHTNVLMNVGQHIAMYAPELVAPAYRDDLAERLARGNRTVITLSATQIEAFAGNALELIGREGPVLVLSQTAASVLTVQQKDQLAQKSRMLICNLPTIELGGGSARCMIAQLNWQPR</sequence>
<dbReference type="GO" id="GO:0016740">
    <property type="term" value="F:transferase activity"/>
    <property type="evidence" value="ECO:0007669"/>
    <property type="project" value="UniProtKB-KW"/>
</dbReference>
<dbReference type="PIRSF" id="PIRSF028188">
    <property type="entry name" value="Amdntrnsf_FN0238"/>
    <property type="match status" value="1"/>
</dbReference>
<dbReference type="PANTHER" id="PTHR43224:SF1">
    <property type="entry name" value="AMIDINOTRANSFERASE"/>
    <property type="match status" value="1"/>
</dbReference>
<proteinExistence type="predicted"/>
<dbReference type="OrthoDB" id="9788268at2"/>
<dbReference type="AlphaFoldDB" id="A0A432YC68"/>
<dbReference type="Proteomes" id="UP000287330">
    <property type="component" value="Unassembled WGS sequence"/>
</dbReference>
<accession>A0A432YC68</accession>
<dbReference type="RefSeq" id="WP_110572778.1">
    <property type="nucleotide sequence ID" value="NZ_PIPV01000001.1"/>
</dbReference>
<dbReference type="InterPro" id="IPR014541">
    <property type="entry name" value="Amdntrnsf_FN0238"/>
</dbReference>
<evidence type="ECO:0000313" key="1">
    <source>
        <dbReference type="EMBL" id="RUO58456.1"/>
    </source>
</evidence>
<organism evidence="1 2">
    <name type="scientific">Idiomarina fontislapidosi</name>
    <dbReference type="NCBI Taxonomy" id="263723"/>
    <lineage>
        <taxon>Bacteria</taxon>
        <taxon>Pseudomonadati</taxon>
        <taxon>Pseudomonadota</taxon>
        <taxon>Gammaproteobacteria</taxon>
        <taxon>Alteromonadales</taxon>
        <taxon>Idiomarinaceae</taxon>
        <taxon>Idiomarina</taxon>
    </lineage>
</organism>
<dbReference type="PANTHER" id="PTHR43224">
    <property type="entry name" value="AMIDINOTRANSFERASE"/>
    <property type="match status" value="1"/>
</dbReference>